<evidence type="ECO:0000313" key="2">
    <source>
        <dbReference type="EMBL" id="MDY0747648.1"/>
    </source>
</evidence>
<dbReference type="Pfam" id="PF14417">
    <property type="entry name" value="MEDS"/>
    <property type="match status" value="1"/>
</dbReference>
<dbReference type="EMBL" id="JAXCLA010000008">
    <property type="protein sequence ID" value="MDY0747648.1"/>
    <property type="molecule type" value="Genomic_DNA"/>
</dbReference>
<accession>A0ABU5DPJ4</accession>
<evidence type="ECO:0000313" key="3">
    <source>
        <dbReference type="Proteomes" id="UP001285263"/>
    </source>
</evidence>
<dbReference type="RefSeq" id="WP_320425609.1">
    <property type="nucleotide sequence ID" value="NZ_JAXCLA010000008.1"/>
</dbReference>
<evidence type="ECO:0000259" key="1">
    <source>
        <dbReference type="Pfam" id="PF14417"/>
    </source>
</evidence>
<name>A0ABU5DPJ4_9BURK</name>
<dbReference type="Proteomes" id="UP001285263">
    <property type="component" value="Unassembled WGS sequence"/>
</dbReference>
<gene>
    <name evidence="2" type="ORF">SNE35_24310</name>
</gene>
<dbReference type="InterPro" id="IPR025847">
    <property type="entry name" value="MEDS_domain"/>
</dbReference>
<sequence>MCTDKHAVLPALERMQPGDHYCGIFRSDADQRQITIDFVRLGIERHERMLYLVHLQTADRLRTTLQTADIDVDALVASGQLVIQSAKEVYLVDGAFQPERMIEMLGRETEAALRAGYAALRVTGEMSWALAGDPGSERLVEYEALLNDFYATGAKSYSICQYDQRRFDAELMNDVLHTHPSVLLDTEGFDNASMYYVPPEAFLTADRSSGILETRLANLVNVSSKAMPGVPT</sequence>
<feature type="domain" description="MEDS" evidence="1">
    <location>
        <begin position="19"/>
        <end position="180"/>
    </location>
</feature>
<proteinExistence type="predicted"/>
<comment type="caution">
    <text evidence="2">The sequence shown here is derived from an EMBL/GenBank/DDBJ whole genome shotgun (WGS) entry which is preliminary data.</text>
</comment>
<reference evidence="2 3" key="1">
    <citation type="submission" date="2023-11" db="EMBL/GenBank/DDBJ databases">
        <title>Paucibacter sp. nov., isolated from fresh soil in Korea.</title>
        <authorList>
            <person name="Le N.T.T."/>
        </authorList>
    </citation>
    <scope>NUCLEOTIDE SEQUENCE [LARGE SCALE GENOMIC DNA]</scope>
    <source>
        <strain evidence="2 3">R3-3</strain>
    </source>
</reference>
<organism evidence="2 3">
    <name type="scientific">Roseateles agri</name>
    <dbReference type="NCBI Taxonomy" id="3098619"/>
    <lineage>
        <taxon>Bacteria</taxon>
        <taxon>Pseudomonadati</taxon>
        <taxon>Pseudomonadota</taxon>
        <taxon>Betaproteobacteria</taxon>
        <taxon>Burkholderiales</taxon>
        <taxon>Sphaerotilaceae</taxon>
        <taxon>Roseateles</taxon>
    </lineage>
</organism>
<protein>
    <submittedName>
        <fullName evidence="2">MEDS domain-containing protein</fullName>
    </submittedName>
</protein>
<keyword evidence="3" id="KW-1185">Reference proteome</keyword>